<dbReference type="Gene3D" id="3.10.310.30">
    <property type="match status" value="1"/>
</dbReference>
<dbReference type="InterPro" id="IPR001667">
    <property type="entry name" value="DDH_dom"/>
</dbReference>
<evidence type="ECO:0000313" key="4">
    <source>
        <dbReference type="Proteomes" id="UP000317512"/>
    </source>
</evidence>
<dbReference type="Gene3D" id="3.90.1640.10">
    <property type="entry name" value="inorganic pyrophosphatase (n-terminal core)"/>
    <property type="match status" value="1"/>
</dbReference>
<feature type="transmembrane region" description="Helical" evidence="1">
    <location>
        <begin position="35"/>
        <end position="59"/>
    </location>
</feature>
<dbReference type="EMBL" id="CP041663">
    <property type="protein sequence ID" value="QDY88332.1"/>
    <property type="molecule type" value="Genomic_DNA"/>
</dbReference>
<dbReference type="PIRSF" id="PIRSF026583">
    <property type="entry name" value="YybT"/>
    <property type="match status" value="1"/>
</dbReference>
<dbReference type="InterPro" id="IPR003156">
    <property type="entry name" value="DHHA1_dom"/>
</dbReference>
<keyword evidence="1" id="KW-1133">Transmembrane helix</keyword>
<gene>
    <name evidence="3" type="ORF">FOY43_01480</name>
</gene>
<keyword evidence="1" id="KW-0812">Transmembrane</keyword>
<keyword evidence="1" id="KW-0472">Membrane</keyword>
<dbReference type="Pfam" id="PF24898">
    <property type="entry name" value="GGDEF_GdpP"/>
    <property type="match status" value="1"/>
</dbReference>
<dbReference type="GO" id="GO:0003676">
    <property type="term" value="F:nucleic acid binding"/>
    <property type="evidence" value="ECO:0007669"/>
    <property type="project" value="InterPro"/>
</dbReference>
<dbReference type="InterPro" id="IPR051319">
    <property type="entry name" value="Oligoribo/pAp-PDE_c-di-AMP_PDE"/>
</dbReference>
<accession>A0A5B8JB63</accession>
<dbReference type="PANTHER" id="PTHR47618:SF2">
    <property type="entry name" value="CYCLIC-DI-AMP PHOSPHODIESTERASE GDPP"/>
    <property type="match status" value="1"/>
</dbReference>
<dbReference type="Proteomes" id="UP000317512">
    <property type="component" value="Chromosome"/>
</dbReference>
<protein>
    <recommendedName>
        <fullName evidence="2">GGDEF domain-containing protein</fullName>
    </recommendedName>
</protein>
<dbReference type="PROSITE" id="PS50887">
    <property type="entry name" value="GGDEF"/>
    <property type="match status" value="1"/>
</dbReference>
<dbReference type="InterPro" id="IPR000160">
    <property type="entry name" value="GGDEF_dom"/>
</dbReference>
<feature type="transmembrane region" description="Helical" evidence="1">
    <location>
        <begin position="7"/>
        <end position="29"/>
    </location>
</feature>
<dbReference type="OrthoDB" id="9759476at2"/>
<dbReference type="Gene3D" id="3.30.450.20">
    <property type="entry name" value="PAS domain"/>
    <property type="match status" value="1"/>
</dbReference>
<evidence type="ECO:0000313" key="3">
    <source>
        <dbReference type="EMBL" id="QDY88332.1"/>
    </source>
</evidence>
<evidence type="ECO:0000259" key="2">
    <source>
        <dbReference type="PROSITE" id="PS50887"/>
    </source>
</evidence>
<proteinExistence type="predicted"/>
<dbReference type="Pfam" id="PF02272">
    <property type="entry name" value="DHHA1"/>
    <property type="match status" value="1"/>
</dbReference>
<dbReference type="InterPro" id="IPR014528">
    <property type="entry name" value="GdpP/PdeA"/>
</dbReference>
<dbReference type="PANTHER" id="PTHR47618">
    <property type="entry name" value="BIFUNCTIONAL OLIGORIBONUCLEASE AND PAP PHOSPHATASE NRNA"/>
    <property type="match status" value="1"/>
</dbReference>
<organism evidence="3 4">
    <name type="scientific">Mycoplasma anserisalpingitidis</name>
    <dbReference type="NCBI Taxonomy" id="519450"/>
    <lineage>
        <taxon>Bacteria</taxon>
        <taxon>Bacillati</taxon>
        <taxon>Mycoplasmatota</taxon>
        <taxon>Mollicutes</taxon>
        <taxon>Mycoplasmataceae</taxon>
        <taxon>Mycoplasma</taxon>
    </lineage>
</organism>
<dbReference type="InterPro" id="IPR038763">
    <property type="entry name" value="DHH_sf"/>
</dbReference>
<reference evidence="4" key="1">
    <citation type="submission" date="2019-07" db="EMBL/GenBank/DDBJ databases">
        <title>Complete genome sequences of three Mycoplasma sp. 1220 strains.</title>
        <authorList>
            <person name="Grozner D."/>
            <person name="Forro B."/>
            <person name="Kovacs A.B."/>
            <person name="Marton S."/>
            <person name="Banyai K."/>
            <person name="Kreizinger Z."/>
            <person name="Sulyok K.M."/>
            <person name="Gyuranecz M."/>
        </authorList>
    </citation>
    <scope>NUCLEOTIDE SEQUENCE [LARGE SCALE GENOMIC DNA]</scope>
    <source>
        <strain evidence="4">MYCAV93</strain>
    </source>
</reference>
<name>A0A5B8JB63_9MOLU</name>
<dbReference type="RefSeq" id="WP_146308799.1">
    <property type="nucleotide sequence ID" value="NZ_CP041663.1"/>
</dbReference>
<feature type="domain" description="GGDEF" evidence="2">
    <location>
        <begin position="176"/>
        <end position="307"/>
    </location>
</feature>
<sequence length="662" mass="74710">MNKKQQFYLWIIIAIASLVLVIVSLVLGINNHDILMEWIAIIALLFALVIFILSSYFAISNFIKSRELVKKSFSSYIDEIITNNNFGIIVYDNNDERITWASTFIKNRFDRNVIGLSLKDFFVKYYNKSKEFPRLNTFNISHNNFEYEVKVWSLKNIISIKDITNEVSIVREFKDQKVVLGEIEIDNYQLYQSILSEEQLFNINKSIVDNFEKYVKNPEYNFIYRQYTNGKFVIVCNEKTLDLLEKESFTNFLTFKNFSEIGVSERISVSVGFAKGWPSLDMKIEQAKKALLQSKNRGGDQVTIFSNISTPVYYGSSSEILPDNSRTNIKLISNKLEQKLKSKNIKNVIIYGHKFADLDAIGSAYGIYKLAKNFGKDAYICNTTFDSTALKVIKKHNLKDEGVFIKPTEANSLTNSSTIVILVDNSVLNRTDNPSAIVNAKIDNIFIFDHHRVGPSVDFCLRENRYIDPNASSASEIVSEIIMFTQENNAIDALTAQLLLNGIYLDTAQFTKSITPRAFSAASYLESLGAKGTISNEILKIDEKTYKIVSELLENIQEVKPGYYLAYKDIEVSNDIISIASNEILKISGRVASFVVAKQENTNLYKLSARGINTNVQIICEDVGGGGHFGTAAAVTDEPLDVFIDNIIQAIVGGKTNESDIN</sequence>
<dbReference type="SUPFAM" id="SSF64182">
    <property type="entry name" value="DHH phosphoesterases"/>
    <property type="match status" value="1"/>
</dbReference>
<dbReference type="AlphaFoldDB" id="A0A5B8JB63"/>
<evidence type="ECO:0000256" key="1">
    <source>
        <dbReference type="SAM" id="Phobius"/>
    </source>
</evidence>
<dbReference type="Pfam" id="PF01368">
    <property type="entry name" value="DHH"/>
    <property type="match status" value="1"/>
</dbReference>